<feature type="region of interest" description="Disordered" evidence="1">
    <location>
        <begin position="81"/>
        <end position="111"/>
    </location>
</feature>
<accession>A0A1X6MP54</accession>
<dbReference type="EMBL" id="KZ110605">
    <property type="protein sequence ID" value="OSX58155.1"/>
    <property type="molecule type" value="Genomic_DNA"/>
</dbReference>
<feature type="compositionally biased region" description="Low complexity" evidence="1">
    <location>
        <begin position="81"/>
        <end position="95"/>
    </location>
</feature>
<reference evidence="2 3" key="1">
    <citation type="submission" date="2017-04" db="EMBL/GenBank/DDBJ databases">
        <title>Genome Sequence of the Model Brown-Rot Fungus Postia placenta SB12.</title>
        <authorList>
            <consortium name="DOE Joint Genome Institute"/>
            <person name="Gaskell J."/>
            <person name="Kersten P."/>
            <person name="Larrondo L.F."/>
            <person name="Canessa P."/>
            <person name="Martinez D."/>
            <person name="Hibbett D."/>
            <person name="Schmoll M."/>
            <person name="Kubicek C.P."/>
            <person name="Martinez A.T."/>
            <person name="Yadav J."/>
            <person name="Master E."/>
            <person name="Magnuson J.K."/>
            <person name="James T."/>
            <person name="Yaver D."/>
            <person name="Berka R."/>
            <person name="Labutti K."/>
            <person name="Lipzen A."/>
            <person name="Aerts A."/>
            <person name="Barry K."/>
            <person name="Henrissat B."/>
            <person name="Blanchette R."/>
            <person name="Grigoriev I."/>
            <person name="Cullen D."/>
        </authorList>
    </citation>
    <scope>NUCLEOTIDE SEQUENCE [LARGE SCALE GENOMIC DNA]</scope>
    <source>
        <strain evidence="2 3">MAD-698-R-SB12</strain>
    </source>
</reference>
<dbReference type="RefSeq" id="XP_024334949.1">
    <property type="nucleotide sequence ID" value="XM_024481288.1"/>
</dbReference>
<keyword evidence="3" id="KW-1185">Reference proteome</keyword>
<evidence type="ECO:0000313" key="3">
    <source>
        <dbReference type="Proteomes" id="UP000194127"/>
    </source>
</evidence>
<dbReference type="Proteomes" id="UP000194127">
    <property type="component" value="Unassembled WGS sequence"/>
</dbReference>
<dbReference type="AlphaFoldDB" id="A0A1X6MP54"/>
<organism evidence="2 3">
    <name type="scientific">Postia placenta MAD-698-R-SB12</name>
    <dbReference type="NCBI Taxonomy" id="670580"/>
    <lineage>
        <taxon>Eukaryota</taxon>
        <taxon>Fungi</taxon>
        <taxon>Dikarya</taxon>
        <taxon>Basidiomycota</taxon>
        <taxon>Agaricomycotina</taxon>
        <taxon>Agaricomycetes</taxon>
        <taxon>Polyporales</taxon>
        <taxon>Adustoporiaceae</taxon>
        <taxon>Rhodonia</taxon>
    </lineage>
</organism>
<evidence type="ECO:0000313" key="2">
    <source>
        <dbReference type="EMBL" id="OSX58155.1"/>
    </source>
</evidence>
<protein>
    <submittedName>
        <fullName evidence="2">Uncharacterized protein</fullName>
    </submittedName>
</protein>
<gene>
    <name evidence="2" type="ORF">POSPLADRAFT_1060644</name>
</gene>
<dbReference type="GeneID" id="36326238"/>
<proteinExistence type="predicted"/>
<name>A0A1X6MP54_9APHY</name>
<sequence>MMVLRLLFSLQQASYVVHPTTQLLSKAPCPLFSSSTCTTHSRVESANPATHASPVRTLDATVVPAPRHASLPLIKLSPTALQHSSLPSSPQQQPPDRLHHHTPPMTAALAHPPAQTSGALHVAVHSSEIYARRRSPHMPSHVYKNALATSARPHPHFPSDALRSNAHYRPSSPAAPSCYRRPQRIFTMPHSRHAGNVPLGSIMMPPRGRPSALTNKPTAAHVSPASVVCARAWRPLLSTEARSALALALRPQSRFSSRD</sequence>
<evidence type="ECO:0000256" key="1">
    <source>
        <dbReference type="SAM" id="MobiDB-lite"/>
    </source>
</evidence>